<dbReference type="SUPFAM" id="SSF53448">
    <property type="entry name" value="Nucleotide-diphospho-sugar transferases"/>
    <property type="match status" value="1"/>
</dbReference>
<comment type="subcellular location">
    <subcellularLocation>
        <location evidence="5">Golgi apparatus membrane</location>
        <topology evidence="5">Single-pass type II membrane protein</topology>
    </subcellularLocation>
</comment>
<evidence type="ECO:0000256" key="5">
    <source>
        <dbReference type="RuleBase" id="RU362027"/>
    </source>
</evidence>
<dbReference type="Gene3D" id="3.90.550.10">
    <property type="entry name" value="Spore Coat Polysaccharide Biosynthesis Protein SpsA, Chain A"/>
    <property type="match status" value="1"/>
</dbReference>
<evidence type="ECO:0000256" key="2">
    <source>
        <dbReference type="ARBA" id="ARBA00006351"/>
    </source>
</evidence>
<keyword evidence="5" id="KW-0961">Cell wall biogenesis/degradation</keyword>
<dbReference type="PANTHER" id="PTHR32116">
    <property type="entry name" value="GALACTURONOSYLTRANSFERASE 4-RELATED"/>
    <property type="match status" value="1"/>
</dbReference>
<dbReference type="InterPro" id="IPR002495">
    <property type="entry name" value="Glyco_trans_8"/>
</dbReference>
<dbReference type="GO" id="GO:0071555">
    <property type="term" value="P:cell wall organization"/>
    <property type="evidence" value="ECO:0007669"/>
    <property type="project" value="UniProtKB-KW"/>
</dbReference>
<gene>
    <name evidence="7" type="ORF">QVD17_02980</name>
</gene>
<keyword evidence="5" id="KW-0472">Membrane</keyword>
<keyword evidence="8" id="KW-1185">Reference proteome</keyword>
<feature type="transmembrane region" description="Helical" evidence="5">
    <location>
        <begin position="53"/>
        <end position="78"/>
    </location>
</feature>
<evidence type="ECO:0000313" key="8">
    <source>
        <dbReference type="Proteomes" id="UP001229421"/>
    </source>
</evidence>
<name>A0AAD8P9H8_TARER</name>
<protein>
    <recommendedName>
        <fullName evidence="5">Hexosyltransferase</fullName>
        <ecNumber evidence="5">2.4.1.-</ecNumber>
    </recommendedName>
</protein>
<dbReference type="CDD" id="cd06429">
    <property type="entry name" value="GT8_like_1"/>
    <property type="match status" value="1"/>
</dbReference>
<evidence type="ECO:0000256" key="3">
    <source>
        <dbReference type="ARBA" id="ARBA00022676"/>
    </source>
</evidence>
<dbReference type="GO" id="GO:0047262">
    <property type="term" value="F:polygalacturonate 4-alpha-galacturonosyltransferase activity"/>
    <property type="evidence" value="ECO:0007669"/>
    <property type="project" value="InterPro"/>
</dbReference>
<dbReference type="Proteomes" id="UP001229421">
    <property type="component" value="Unassembled WGS sequence"/>
</dbReference>
<evidence type="ECO:0000313" key="7">
    <source>
        <dbReference type="EMBL" id="KAK1437192.1"/>
    </source>
</evidence>
<reference evidence="7" key="1">
    <citation type="journal article" date="2023" name="bioRxiv">
        <title>Improved chromosome-level genome assembly for marigold (Tagetes erecta).</title>
        <authorList>
            <person name="Jiang F."/>
            <person name="Yuan L."/>
            <person name="Wang S."/>
            <person name="Wang H."/>
            <person name="Xu D."/>
            <person name="Wang A."/>
            <person name="Fan W."/>
        </authorList>
    </citation>
    <scope>NUCLEOTIDE SEQUENCE</scope>
    <source>
        <strain evidence="7">WSJ</strain>
        <tissue evidence="7">Leaf</tissue>
    </source>
</reference>
<keyword evidence="5" id="KW-0333">Golgi apparatus</keyword>
<keyword evidence="3 5" id="KW-0328">Glycosyltransferase</keyword>
<dbReference type="AlphaFoldDB" id="A0AAD8P9H8"/>
<organism evidence="7 8">
    <name type="scientific">Tagetes erecta</name>
    <name type="common">African marigold</name>
    <dbReference type="NCBI Taxonomy" id="13708"/>
    <lineage>
        <taxon>Eukaryota</taxon>
        <taxon>Viridiplantae</taxon>
        <taxon>Streptophyta</taxon>
        <taxon>Embryophyta</taxon>
        <taxon>Tracheophyta</taxon>
        <taxon>Spermatophyta</taxon>
        <taxon>Magnoliopsida</taxon>
        <taxon>eudicotyledons</taxon>
        <taxon>Gunneridae</taxon>
        <taxon>Pentapetalae</taxon>
        <taxon>asterids</taxon>
        <taxon>campanulids</taxon>
        <taxon>Asterales</taxon>
        <taxon>Asteraceae</taxon>
        <taxon>Asteroideae</taxon>
        <taxon>Heliantheae alliance</taxon>
        <taxon>Tageteae</taxon>
        <taxon>Tagetes</taxon>
    </lineage>
</organism>
<feature type="region of interest" description="Disordered" evidence="6">
    <location>
        <begin position="151"/>
        <end position="179"/>
    </location>
</feature>
<dbReference type="InterPro" id="IPR029044">
    <property type="entry name" value="Nucleotide-diphossugar_trans"/>
</dbReference>
<dbReference type="PANTHER" id="PTHR32116:SF12">
    <property type="entry name" value="GALACTURONOSYLTRANSFERASE 7-RELATED"/>
    <property type="match status" value="1"/>
</dbReference>
<feature type="compositionally biased region" description="Polar residues" evidence="6">
    <location>
        <begin position="167"/>
        <end position="179"/>
    </location>
</feature>
<keyword evidence="4" id="KW-0808">Transferase</keyword>
<accession>A0AAD8P9H8</accession>
<evidence type="ECO:0000256" key="6">
    <source>
        <dbReference type="SAM" id="MobiDB-lite"/>
    </source>
</evidence>
<dbReference type="Pfam" id="PF01501">
    <property type="entry name" value="Glyco_transf_8"/>
    <property type="match status" value="1"/>
</dbReference>
<dbReference type="InterPro" id="IPR029993">
    <property type="entry name" value="GAUT"/>
</dbReference>
<keyword evidence="5" id="KW-1133">Transmembrane helix</keyword>
<comment type="pathway">
    <text evidence="1 5">Glycan metabolism; pectin biosynthesis.</text>
</comment>
<keyword evidence="5" id="KW-0812">Transmembrane</keyword>
<dbReference type="EC" id="2.4.1.-" evidence="5"/>
<feature type="region of interest" description="Disordered" evidence="6">
    <location>
        <begin position="89"/>
        <end position="117"/>
    </location>
</feature>
<evidence type="ECO:0000256" key="1">
    <source>
        <dbReference type="ARBA" id="ARBA00004877"/>
    </source>
</evidence>
<evidence type="ECO:0000256" key="4">
    <source>
        <dbReference type="ARBA" id="ARBA00022679"/>
    </source>
</evidence>
<dbReference type="EMBL" id="JAUHHV010000001">
    <property type="protein sequence ID" value="KAK1437192.1"/>
    <property type="molecule type" value="Genomic_DNA"/>
</dbReference>
<comment type="caution">
    <text evidence="7">The sequence shown here is derived from an EMBL/GenBank/DDBJ whole genome shotgun (WGS) entry which is preliminary data.</text>
</comment>
<comment type="similarity">
    <text evidence="2 5">Belongs to the glycosyltransferase 8 family.</text>
</comment>
<dbReference type="GO" id="GO:0000139">
    <property type="term" value="C:Golgi membrane"/>
    <property type="evidence" value="ECO:0007669"/>
    <property type="project" value="UniProtKB-SubCell"/>
</dbReference>
<proteinExistence type="inferred from homology"/>
<feature type="compositionally biased region" description="Low complexity" evidence="6">
    <location>
        <begin position="100"/>
        <end position="114"/>
    </location>
</feature>
<dbReference type="Pfam" id="PF25557">
    <property type="entry name" value="GAUT_1"/>
    <property type="match status" value="1"/>
</dbReference>
<sequence>MEQLQCLLLMFEVSNGLVARAESVQLGLDTTIGYSHLGGAISSHNTMPGKKRWSWLVIAVLGLVLLSMLVPLAFLLGLHNGFHSVAHPGDANEQRKSGSTKKAVSSSSPVVKGGKLTRVDEVLRNHGPTLPKELRRHSVKKTENKTTGFAVPIQVSNPPPQKHNVVAGSSTEGTKTNQVTGESEKTCELKFGSYCLWRQQHREKVKDFIVKKMKDQLYVARAYYPSVAKIPKLDQFTQEIKQSIQEFERILSESSSDIDLPPQVEKKMQKMETTITKAKSAVVDCNNVDKKLRQLVDLTEDEANFHMKQSAFLYQLAVQTTPKSLHCLSMGLTVEYFKTSPDGADLSESLLNPDLHHYVIFSNNVLASSVVINSTVMHAKVSRKHVFHVLTDKQSFFSMKMWFFTTSYKDAKVHVLNIEDLDLLEGQSSSHLSMPQELRLSFQSMSKSRTEYISVFSHLHYSLARIFPTLKKIILLDDDIVVQRDLSTLWNIDMNEKVIGAVQFCKLKLGAIKNYLGKENYDADSCMWMSGINVIDLVRWRKKDVTKTYQGLVQRRLTGKTTLGATMLTFQGLLFALDDSWVLSGLGHNYGITNEAINKAAVLHFNGNMKPWLELGIPAYKIHWRKFLNHENRFLTDCNVNP</sequence>